<dbReference type="OrthoDB" id="1002095at2759"/>
<evidence type="ECO:0000313" key="1">
    <source>
        <dbReference type="EMBL" id="KAE8036935.1"/>
    </source>
</evidence>
<dbReference type="Proteomes" id="UP000327013">
    <property type="component" value="Chromosome 4"/>
</dbReference>
<proteinExistence type="predicted"/>
<dbReference type="EMBL" id="CM017324">
    <property type="protein sequence ID" value="KAE8036935.1"/>
    <property type="molecule type" value="Genomic_DNA"/>
</dbReference>
<evidence type="ECO:0000313" key="2">
    <source>
        <dbReference type="Proteomes" id="UP000327013"/>
    </source>
</evidence>
<gene>
    <name evidence="1" type="ORF">FH972_009566</name>
</gene>
<dbReference type="AlphaFoldDB" id="A0A660KNT9"/>
<keyword evidence="2" id="KW-1185">Reference proteome</keyword>
<accession>A0A660KNT9</accession>
<reference evidence="1 2" key="1">
    <citation type="submission" date="2019-06" db="EMBL/GenBank/DDBJ databases">
        <title>A chromosomal-level reference genome of Carpinus fangiana (Coryloideae, Betulaceae).</title>
        <authorList>
            <person name="Yang X."/>
            <person name="Wang Z."/>
            <person name="Zhang L."/>
            <person name="Hao G."/>
            <person name="Liu J."/>
            <person name="Yang Y."/>
        </authorList>
    </citation>
    <scope>NUCLEOTIDE SEQUENCE [LARGE SCALE GENOMIC DNA]</scope>
    <source>
        <strain evidence="1">Cfa_2016G</strain>
        <tissue evidence="1">Leaf</tissue>
    </source>
</reference>
<name>A0A660KNT9_9ROSI</name>
<sequence length="233" mass="26519">MFSDQIYTRNLSEILATTDCSLAALYIDHYDGGSPCSILQLDLRRHLQTQGNWRRFFGTKVICGSWLGPRIPKWFNNKSDRSSVKLEMHSDLNGNREWKGCALFVVYEVHVQKNSNSIEGSGPTLYHFVFHFETDEGRLDIPIVLPVSNFPSVGPTEFWVYIPAKWFLEQSKKLGGWSYIEASILSDSLAVEVNKCGIGLVCSDHDALEFCEALNIIAHDLDLETYHPPLYRL</sequence>
<protein>
    <submittedName>
        <fullName evidence="1">Uncharacterized protein</fullName>
    </submittedName>
</protein>
<organism evidence="1 2">
    <name type="scientific">Carpinus fangiana</name>
    <dbReference type="NCBI Taxonomy" id="176857"/>
    <lineage>
        <taxon>Eukaryota</taxon>
        <taxon>Viridiplantae</taxon>
        <taxon>Streptophyta</taxon>
        <taxon>Embryophyta</taxon>
        <taxon>Tracheophyta</taxon>
        <taxon>Spermatophyta</taxon>
        <taxon>Magnoliopsida</taxon>
        <taxon>eudicotyledons</taxon>
        <taxon>Gunneridae</taxon>
        <taxon>Pentapetalae</taxon>
        <taxon>rosids</taxon>
        <taxon>fabids</taxon>
        <taxon>Fagales</taxon>
        <taxon>Betulaceae</taxon>
        <taxon>Carpinus</taxon>
    </lineage>
</organism>